<organism evidence="1 2">
    <name type="scientific">Helicovermis profundi</name>
    <dbReference type="NCBI Taxonomy" id="3065157"/>
    <lineage>
        <taxon>Bacteria</taxon>
        <taxon>Bacillati</taxon>
        <taxon>Bacillota</taxon>
        <taxon>Clostridia</taxon>
        <taxon>Helicovermis</taxon>
    </lineage>
</organism>
<reference evidence="1 2" key="1">
    <citation type="submission" date="2023-08" db="EMBL/GenBank/DDBJ databases">
        <title>Helicovermis profunda gen. nov., sp. nov., a novel mesophilic, fermentative bacterium within the Bacillota from a deep-sea hydrothermal vent chimney.</title>
        <authorList>
            <person name="Miyazaki U."/>
            <person name="Mizutani D."/>
            <person name="Hashimoto Y."/>
            <person name="Tame A."/>
            <person name="Sawayama S."/>
            <person name="Miyazaki J."/>
            <person name="Takai K."/>
            <person name="Nakagawa S."/>
        </authorList>
    </citation>
    <scope>NUCLEOTIDE SEQUENCE [LARGE SCALE GENOMIC DNA]</scope>
    <source>
        <strain evidence="1 2">S502</strain>
    </source>
</reference>
<accession>A0AAU9E683</accession>
<evidence type="ECO:0000313" key="1">
    <source>
        <dbReference type="EMBL" id="BEP28888.1"/>
    </source>
</evidence>
<evidence type="ECO:0000313" key="2">
    <source>
        <dbReference type="Proteomes" id="UP001321786"/>
    </source>
</evidence>
<dbReference type="EMBL" id="AP028654">
    <property type="protein sequence ID" value="BEP28888.1"/>
    <property type="molecule type" value="Genomic_DNA"/>
</dbReference>
<dbReference type="Proteomes" id="UP001321786">
    <property type="component" value="Chromosome"/>
</dbReference>
<gene>
    <name evidence="1" type="ORF">HLPR_12190</name>
</gene>
<sequence length="56" mass="6514">MIPVKDITKYKFLGLPKFNSLSKDLAVRLTNRKLCLLMFAQLGNEFPIKNQQNINF</sequence>
<proteinExistence type="predicted"/>
<dbReference type="AlphaFoldDB" id="A0AAU9E683"/>
<protein>
    <submittedName>
        <fullName evidence="1">Uncharacterized protein</fullName>
    </submittedName>
</protein>
<keyword evidence="2" id="KW-1185">Reference proteome</keyword>
<dbReference type="KEGG" id="hprf:HLPR_12190"/>
<name>A0AAU9E683_9FIRM</name>